<evidence type="ECO:0000256" key="1">
    <source>
        <dbReference type="SAM" id="MobiDB-lite"/>
    </source>
</evidence>
<keyword evidence="4" id="KW-0378">Hydrolase</keyword>
<evidence type="ECO:0000259" key="3">
    <source>
        <dbReference type="Pfam" id="PF01464"/>
    </source>
</evidence>
<protein>
    <submittedName>
        <fullName evidence="4">Peptidoglycan hydrolase VirB1, involved in T-DNA transfer</fullName>
    </submittedName>
</protein>
<dbReference type="SUPFAM" id="SSF53955">
    <property type="entry name" value="Lysozyme-like"/>
    <property type="match status" value="1"/>
</dbReference>
<evidence type="ECO:0000313" key="5">
    <source>
        <dbReference type="Proteomes" id="UP000036959"/>
    </source>
</evidence>
<feature type="chain" id="PRO_5005544386" evidence="2">
    <location>
        <begin position="20"/>
        <end position="277"/>
    </location>
</feature>
<accession>A0A0L0ME43</accession>
<proteinExistence type="predicted"/>
<evidence type="ECO:0000313" key="4">
    <source>
        <dbReference type="EMBL" id="KND60588.1"/>
    </source>
</evidence>
<keyword evidence="5" id="KW-1185">Reference proteome</keyword>
<feature type="signal peptide" evidence="2">
    <location>
        <begin position="1"/>
        <end position="19"/>
    </location>
</feature>
<keyword evidence="2" id="KW-0732">Signal</keyword>
<evidence type="ECO:0000256" key="2">
    <source>
        <dbReference type="SAM" id="SignalP"/>
    </source>
</evidence>
<reference evidence="5" key="1">
    <citation type="submission" date="2015-06" db="EMBL/GenBank/DDBJ databases">
        <title>Comparative genomics of Burkholderia leaf nodule symbionts.</title>
        <authorList>
            <person name="Carlier A."/>
            <person name="Eberl L."/>
            <person name="Pinto-Carbo M."/>
        </authorList>
    </citation>
    <scope>NUCLEOTIDE SEQUENCE [LARGE SCALE GENOMIC DNA]</scope>
    <source>
        <strain evidence="5">UZHbot4</strain>
    </source>
</reference>
<feature type="domain" description="Transglycosylase SLT" evidence="3">
    <location>
        <begin position="62"/>
        <end position="193"/>
    </location>
</feature>
<dbReference type="InterPro" id="IPR008258">
    <property type="entry name" value="Transglycosylase_SLT_dom_1"/>
</dbReference>
<dbReference type="RefSeq" id="WP_198155232.1">
    <property type="nucleotide sequence ID" value="NZ_LFJJ01000055.1"/>
</dbReference>
<dbReference type="AlphaFoldDB" id="A0A0L0ME43"/>
<dbReference type="Pfam" id="PF01464">
    <property type="entry name" value="SLT"/>
    <property type="match status" value="1"/>
</dbReference>
<dbReference type="InterPro" id="IPR023346">
    <property type="entry name" value="Lysozyme-like_dom_sf"/>
</dbReference>
<dbReference type="Gene3D" id="1.10.530.10">
    <property type="match status" value="1"/>
</dbReference>
<name>A0A0L0ME43_9BURK</name>
<organism evidence="4 5">
    <name type="scientific">Candidatus Burkholderia verschuerenii</name>
    <dbReference type="NCBI Taxonomy" id="242163"/>
    <lineage>
        <taxon>Bacteria</taxon>
        <taxon>Pseudomonadati</taxon>
        <taxon>Pseudomonadota</taxon>
        <taxon>Betaproteobacteria</taxon>
        <taxon>Burkholderiales</taxon>
        <taxon>Burkholderiaceae</taxon>
        <taxon>Burkholderia</taxon>
    </lineage>
</organism>
<dbReference type="PATRIC" id="fig|242163.4.peg.5738"/>
<gene>
    <name evidence="4" type="ORF">BVER_05673c</name>
</gene>
<dbReference type="Proteomes" id="UP000036959">
    <property type="component" value="Unassembled WGS sequence"/>
</dbReference>
<dbReference type="CDD" id="cd16892">
    <property type="entry name" value="LT_VirB1-like"/>
    <property type="match status" value="1"/>
</dbReference>
<sequence length="277" mass="28543">MRKLLLLTTAALVASPICAFSGGLAGLSAKPSLVGTPITVKVTPVATPERVGSHPPGFAALAARCAPSIHIRTLSSLVRWESRANPYAININGGYKLTRQPNNATEAAATAQNLLDQGYNIDVGLGQINSNNFRALGVGVDALFAPCANLRVAAQVLGDCYARAVAVDGEGQAALRGALSCYNTGSLRRGIQNGYVRNVVAQANLPVPELIPLGGEDSAREPVLLHGNRVAAASTSQDAAPEPPAKPKPSSGEADAFTVSADADAFSADPENENGRK</sequence>
<dbReference type="EMBL" id="LFJJ01000055">
    <property type="protein sequence ID" value="KND60588.1"/>
    <property type="molecule type" value="Genomic_DNA"/>
</dbReference>
<comment type="caution">
    <text evidence="4">The sequence shown here is derived from an EMBL/GenBank/DDBJ whole genome shotgun (WGS) entry which is preliminary data.</text>
</comment>
<feature type="region of interest" description="Disordered" evidence="1">
    <location>
        <begin position="228"/>
        <end position="277"/>
    </location>
</feature>
<dbReference type="GO" id="GO:0016787">
    <property type="term" value="F:hydrolase activity"/>
    <property type="evidence" value="ECO:0007669"/>
    <property type="project" value="UniProtKB-KW"/>
</dbReference>